<organism evidence="1 2">
    <name type="scientific">Kitasatospora indigofera</name>
    <dbReference type="NCBI Taxonomy" id="67307"/>
    <lineage>
        <taxon>Bacteria</taxon>
        <taxon>Bacillati</taxon>
        <taxon>Actinomycetota</taxon>
        <taxon>Actinomycetes</taxon>
        <taxon>Kitasatosporales</taxon>
        <taxon>Streptomycetaceae</taxon>
        <taxon>Kitasatospora</taxon>
    </lineage>
</organism>
<gene>
    <name evidence="1" type="ORF">GCM10018781_02650</name>
</gene>
<evidence type="ECO:0000313" key="2">
    <source>
        <dbReference type="Proteomes" id="UP000617734"/>
    </source>
</evidence>
<accession>A0A919KK56</accession>
<protein>
    <submittedName>
        <fullName evidence="1">Uncharacterized protein</fullName>
    </submittedName>
</protein>
<evidence type="ECO:0000313" key="1">
    <source>
        <dbReference type="EMBL" id="GHH59446.1"/>
    </source>
</evidence>
<sequence>MFAVYLTLRPDHPPDLPAAPSTDGAAAPGDGVAAVVQEALWGYARPADGLEHIRARSGPRGLGLVLFVRAPDRAEAERRARALLGRALAEGAVGRFALAPP</sequence>
<reference evidence="1" key="1">
    <citation type="journal article" date="2014" name="Int. J. Syst. Evol. Microbiol.">
        <title>Complete genome sequence of Corynebacterium casei LMG S-19264T (=DSM 44701T), isolated from a smear-ripened cheese.</title>
        <authorList>
            <consortium name="US DOE Joint Genome Institute (JGI-PGF)"/>
            <person name="Walter F."/>
            <person name="Albersmeier A."/>
            <person name="Kalinowski J."/>
            <person name="Ruckert C."/>
        </authorList>
    </citation>
    <scope>NUCLEOTIDE SEQUENCE</scope>
    <source>
        <strain evidence="1">JCM 4646</strain>
    </source>
</reference>
<proteinExistence type="predicted"/>
<name>A0A919KK56_9ACTN</name>
<reference evidence="1" key="2">
    <citation type="submission" date="2020-09" db="EMBL/GenBank/DDBJ databases">
        <authorList>
            <person name="Sun Q."/>
            <person name="Ohkuma M."/>
        </authorList>
    </citation>
    <scope>NUCLEOTIDE SEQUENCE</scope>
    <source>
        <strain evidence="1">JCM 4646</strain>
    </source>
</reference>
<keyword evidence="2" id="KW-1185">Reference proteome</keyword>
<dbReference type="Proteomes" id="UP000617734">
    <property type="component" value="Unassembled WGS sequence"/>
</dbReference>
<dbReference type="EMBL" id="BNBO01000001">
    <property type="protein sequence ID" value="GHH59446.1"/>
    <property type="molecule type" value="Genomic_DNA"/>
</dbReference>
<comment type="caution">
    <text evidence="1">The sequence shown here is derived from an EMBL/GenBank/DDBJ whole genome shotgun (WGS) entry which is preliminary data.</text>
</comment>
<dbReference type="AlphaFoldDB" id="A0A919KK56"/>